<gene>
    <name evidence="10" type="ORF">FXN65_15990</name>
</gene>
<dbReference type="SUPFAM" id="SSF161098">
    <property type="entry name" value="MetI-like"/>
    <property type="match status" value="1"/>
</dbReference>
<dbReference type="PROSITE" id="PS50928">
    <property type="entry name" value="ABC_TM1"/>
    <property type="match status" value="1"/>
</dbReference>
<evidence type="ECO:0000256" key="6">
    <source>
        <dbReference type="ARBA" id="ARBA00022989"/>
    </source>
</evidence>
<keyword evidence="7 8" id="KW-0472">Membrane</keyword>
<keyword evidence="11" id="KW-1185">Reference proteome</keyword>
<feature type="transmembrane region" description="Helical" evidence="8">
    <location>
        <begin position="182"/>
        <end position="205"/>
    </location>
</feature>
<comment type="similarity">
    <text evidence="8">Belongs to the binding-protein-dependent transport system permease family.</text>
</comment>
<keyword evidence="6 8" id="KW-1133">Transmembrane helix</keyword>
<sequence>MNTHKTGLSTRLLATVAMAFMLFPLLTVIPVSFTSKRYLSMPNGNWSLRHYEALLGNPEWMASILQSLGIAFATSLIATALAVSFSLGIWYLRSRLATVLIGLVLLPMAIPPVISALVLYFMETNLGRIAPGFGYDTIPGVIIAHVVMVVPYGVVTMLVALSQIDRRIELASRNLGASLMQTTFLVVMPNLKLGIASTALLSFALSWEEVAVTLFITSVDVNTLPRRIWGGLRDNVDPSVAAISVLLIGVTLLVLCARLLLQYLATRRAREAATRAATAPA</sequence>
<accession>A0A5J6QS03</accession>
<dbReference type="PANTHER" id="PTHR43357:SF4">
    <property type="entry name" value="INNER MEMBRANE ABC TRANSPORTER PERMEASE PROTEIN YDCV"/>
    <property type="match status" value="1"/>
</dbReference>
<dbReference type="GO" id="GO:0055085">
    <property type="term" value="P:transmembrane transport"/>
    <property type="evidence" value="ECO:0007669"/>
    <property type="project" value="InterPro"/>
</dbReference>
<evidence type="ECO:0000313" key="10">
    <source>
        <dbReference type="EMBL" id="QEY63486.1"/>
    </source>
</evidence>
<feature type="transmembrane region" description="Helical" evidence="8">
    <location>
        <begin position="12"/>
        <end position="33"/>
    </location>
</feature>
<dbReference type="KEGG" id="plal:FXN65_15990"/>
<keyword evidence="4" id="KW-0997">Cell inner membrane</keyword>
<dbReference type="AlphaFoldDB" id="A0A5J6QS03"/>
<protein>
    <submittedName>
        <fullName evidence="10">ABC transporter permease</fullName>
    </submittedName>
</protein>
<evidence type="ECO:0000256" key="3">
    <source>
        <dbReference type="ARBA" id="ARBA00022475"/>
    </source>
</evidence>
<feature type="transmembrane region" description="Helical" evidence="8">
    <location>
        <begin position="142"/>
        <end position="161"/>
    </location>
</feature>
<comment type="subcellular location">
    <subcellularLocation>
        <location evidence="1">Cell inner membrane</location>
        <topology evidence="1">Multi-pass membrane protein</topology>
    </subcellularLocation>
    <subcellularLocation>
        <location evidence="8">Cell membrane</location>
        <topology evidence="8">Multi-pass membrane protein</topology>
    </subcellularLocation>
</comment>
<keyword evidence="3" id="KW-1003">Cell membrane</keyword>
<feature type="transmembrane region" description="Helical" evidence="8">
    <location>
        <begin position="64"/>
        <end position="92"/>
    </location>
</feature>
<dbReference type="InterPro" id="IPR035906">
    <property type="entry name" value="MetI-like_sf"/>
</dbReference>
<evidence type="ECO:0000256" key="7">
    <source>
        <dbReference type="ARBA" id="ARBA00023136"/>
    </source>
</evidence>
<evidence type="ECO:0000256" key="2">
    <source>
        <dbReference type="ARBA" id="ARBA00022448"/>
    </source>
</evidence>
<dbReference type="RefSeq" id="WP_151134127.1">
    <property type="nucleotide sequence ID" value="NZ_CP043311.1"/>
</dbReference>
<dbReference type="CDD" id="cd06261">
    <property type="entry name" value="TM_PBP2"/>
    <property type="match status" value="1"/>
</dbReference>
<dbReference type="Proteomes" id="UP000327179">
    <property type="component" value="Chromosome"/>
</dbReference>
<evidence type="ECO:0000256" key="5">
    <source>
        <dbReference type="ARBA" id="ARBA00022692"/>
    </source>
</evidence>
<dbReference type="GO" id="GO:0005886">
    <property type="term" value="C:plasma membrane"/>
    <property type="evidence" value="ECO:0007669"/>
    <property type="project" value="UniProtKB-SubCell"/>
</dbReference>
<evidence type="ECO:0000256" key="8">
    <source>
        <dbReference type="RuleBase" id="RU363032"/>
    </source>
</evidence>
<dbReference type="InterPro" id="IPR000515">
    <property type="entry name" value="MetI-like"/>
</dbReference>
<evidence type="ECO:0000256" key="4">
    <source>
        <dbReference type="ARBA" id="ARBA00022519"/>
    </source>
</evidence>
<dbReference type="Pfam" id="PF00528">
    <property type="entry name" value="BPD_transp_1"/>
    <property type="match status" value="1"/>
</dbReference>
<name>A0A5J6QS03_9GAMM</name>
<reference evidence="10 11" key="1">
    <citation type="submission" date="2019-08" db="EMBL/GenBank/DDBJ databases">
        <title>Whole-genome Sequencing of e-waste polymer degrading bacterium Pseudomonas sp. strain PE08.</title>
        <authorList>
            <person name="Kirdat K."/>
            <person name="Debbarma P."/>
            <person name="Narawade N."/>
            <person name="Suyal D."/>
            <person name="Thorat V."/>
            <person name="Shouche Y."/>
            <person name="Goel R."/>
            <person name="Yadav A."/>
        </authorList>
    </citation>
    <scope>NUCLEOTIDE SEQUENCE [LARGE SCALE GENOMIC DNA]</scope>
    <source>
        <strain evidence="10 11">PE08</strain>
    </source>
</reference>
<evidence type="ECO:0000313" key="11">
    <source>
        <dbReference type="Proteomes" id="UP000327179"/>
    </source>
</evidence>
<feature type="transmembrane region" description="Helical" evidence="8">
    <location>
        <begin position="240"/>
        <end position="261"/>
    </location>
</feature>
<dbReference type="EMBL" id="CP043311">
    <property type="protein sequence ID" value="QEY63486.1"/>
    <property type="molecule type" value="Genomic_DNA"/>
</dbReference>
<evidence type="ECO:0000259" key="9">
    <source>
        <dbReference type="PROSITE" id="PS50928"/>
    </source>
</evidence>
<keyword evidence="5 8" id="KW-0812">Transmembrane</keyword>
<feature type="transmembrane region" description="Helical" evidence="8">
    <location>
        <begin position="99"/>
        <end position="122"/>
    </location>
</feature>
<feature type="domain" description="ABC transmembrane type-1" evidence="9">
    <location>
        <begin position="64"/>
        <end position="258"/>
    </location>
</feature>
<dbReference type="Gene3D" id="1.10.3720.10">
    <property type="entry name" value="MetI-like"/>
    <property type="match status" value="1"/>
</dbReference>
<dbReference type="PANTHER" id="PTHR43357">
    <property type="entry name" value="INNER MEMBRANE ABC TRANSPORTER PERMEASE PROTEIN YDCV"/>
    <property type="match status" value="1"/>
</dbReference>
<evidence type="ECO:0000256" key="1">
    <source>
        <dbReference type="ARBA" id="ARBA00004429"/>
    </source>
</evidence>
<keyword evidence="2 8" id="KW-0813">Transport</keyword>
<proteinExistence type="inferred from homology"/>
<organism evidence="10 11">
    <name type="scientific">Metapseudomonas lalkuanensis</name>
    <dbReference type="NCBI Taxonomy" id="2604832"/>
    <lineage>
        <taxon>Bacteria</taxon>
        <taxon>Pseudomonadati</taxon>
        <taxon>Pseudomonadota</taxon>
        <taxon>Gammaproteobacteria</taxon>
        <taxon>Pseudomonadales</taxon>
        <taxon>Pseudomonadaceae</taxon>
        <taxon>Metapseudomonas</taxon>
    </lineage>
</organism>